<proteinExistence type="predicted"/>
<accession>A0AAW2LIV0</accession>
<comment type="caution">
    <text evidence="2">The sequence shown here is derived from an EMBL/GenBank/DDBJ whole genome shotgun (WGS) entry which is preliminary data.</text>
</comment>
<gene>
    <name evidence="2" type="ORF">Sangu_2177900</name>
</gene>
<dbReference type="AlphaFoldDB" id="A0AAW2LIV0"/>
<organism evidence="2">
    <name type="scientific">Sesamum angustifolium</name>
    <dbReference type="NCBI Taxonomy" id="2727405"/>
    <lineage>
        <taxon>Eukaryota</taxon>
        <taxon>Viridiplantae</taxon>
        <taxon>Streptophyta</taxon>
        <taxon>Embryophyta</taxon>
        <taxon>Tracheophyta</taxon>
        <taxon>Spermatophyta</taxon>
        <taxon>Magnoliopsida</taxon>
        <taxon>eudicotyledons</taxon>
        <taxon>Gunneridae</taxon>
        <taxon>Pentapetalae</taxon>
        <taxon>asterids</taxon>
        <taxon>lamiids</taxon>
        <taxon>Lamiales</taxon>
        <taxon>Pedaliaceae</taxon>
        <taxon>Sesamum</taxon>
    </lineage>
</organism>
<evidence type="ECO:0000256" key="1">
    <source>
        <dbReference type="SAM" id="MobiDB-lite"/>
    </source>
</evidence>
<dbReference type="EMBL" id="JACGWK010000014">
    <property type="protein sequence ID" value="KAL0317636.1"/>
    <property type="molecule type" value="Genomic_DNA"/>
</dbReference>
<protein>
    <submittedName>
        <fullName evidence="2">E3 ubiquitin protein ligase RIN2</fullName>
    </submittedName>
</protein>
<feature type="region of interest" description="Disordered" evidence="1">
    <location>
        <begin position="36"/>
        <end position="67"/>
    </location>
</feature>
<sequence length="188" mass="20516">MPHCRKPLFTGRPENVVNTTAAEISRDEQLARQMSTGLDRPNLPGHNPHPGVFNNPSQNTETGDWRRSGIDSSWLGLDGAGPSRFSRVQMVMRQLAAVGETYAQTALEDAAWSLFPPNSSQASTSRSAIPPAGPIRYPRDAGGLHVRSTSNVPNDNLANMIAMAETVREVLPHIPDDIIFQLALHPDF</sequence>
<name>A0AAW2LIV0_9LAMI</name>
<reference evidence="2" key="1">
    <citation type="submission" date="2020-06" db="EMBL/GenBank/DDBJ databases">
        <authorList>
            <person name="Li T."/>
            <person name="Hu X."/>
            <person name="Zhang T."/>
            <person name="Song X."/>
            <person name="Zhang H."/>
            <person name="Dai N."/>
            <person name="Sheng W."/>
            <person name="Hou X."/>
            <person name="Wei L."/>
        </authorList>
    </citation>
    <scope>NUCLEOTIDE SEQUENCE</scope>
    <source>
        <strain evidence="2">G01</strain>
        <tissue evidence="2">Leaf</tissue>
    </source>
</reference>
<reference evidence="2" key="2">
    <citation type="journal article" date="2024" name="Plant">
        <title>Genomic evolution and insights into agronomic trait innovations of Sesamum species.</title>
        <authorList>
            <person name="Miao H."/>
            <person name="Wang L."/>
            <person name="Qu L."/>
            <person name="Liu H."/>
            <person name="Sun Y."/>
            <person name="Le M."/>
            <person name="Wang Q."/>
            <person name="Wei S."/>
            <person name="Zheng Y."/>
            <person name="Lin W."/>
            <person name="Duan Y."/>
            <person name="Cao H."/>
            <person name="Xiong S."/>
            <person name="Wang X."/>
            <person name="Wei L."/>
            <person name="Li C."/>
            <person name="Ma Q."/>
            <person name="Ju M."/>
            <person name="Zhao R."/>
            <person name="Li G."/>
            <person name="Mu C."/>
            <person name="Tian Q."/>
            <person name="Mei H."/>
            <person name="Zhang T."/>
            <person name="Gao T."/>
            <person name="Zhang H."/>
        </authorList>
    </citation>
    <scope>NUCLEOTIDE SEQUENCE</scope>
    <source>
        <strain evidence="2">G01</strain>
    </source>
</reference>
<evidence type="ECO:0000313" key="2">
    <source>
        <dbReference type="EMBL" id="KAL0317636.1"/>
    </source>
</evidence>